<dbReference type="PANTHER" id="PTHR11527">
    <property type="entry name" value="HEAT-SHOCK PROTEIN 20 FAMILY MEMBER"/>
    <property type="match status" value="1"/>
</dbReference>
<dbReference type="InterPro" id="IPR008978">
    <property type="entry name" value="HSP20-like_chaperone"/>
</dbReference>
<dbReference type="Pfam" id="PF00011">
    <property type="entry name" value="HSP20"/>
    <property type="match status" value="1"/>
</dbReference>
<dbReference type="CDD" id="cd06464">
    <property type="entry name" value="ACD_sHsps-like"/>
    <property type="match status" value="1"/>
</dbReference>
<dbReference type="Gene3D" id="2.60.40.790">
    <property type="match status" value="1"/>
</dbReference>
<dbReference type="EMBL" id="CP041166">
    <property type="protein sequence ID" value="QFR43180.1"/>
    <property type="molecule type" value="Genomic_DNA"/>
</dbReference>
<dbReference type="InterPro" id="IPR031107">
    <property type="entry name" value="Small_HSP"/>
</dbReference>
<name>A0AAJ4DMM0_9BACT</name>
<evidence type="ECO:0000313" key="5">
    <source>
        <dbReference type="Proteomes" id="UP000326061"/>
    </source>
</evidence>
<evidence type="ECO:0000313" key="4">
    <source>
        <dbReference type="EMBL" id="QFR43180.1"/>
    </source>
</evidence>
<dbReference type="PROSITE" id="PS01031">
    <property type="entry name" value="SHSP"/>
    <property type="match status" value="1"/>
</dbReference>
<sequence>MLISRYFNPVDLYKKQKEIDLFNDFLNSFEKREDMNVLVDFKPAVNTREGKEAYHIDVDLPGVKKEDINVDVKDNILIISGKRETKSEIKKDEYYKIESSYGKFQRSFTLPEKVDLENISASCEDGVLEVVIPKLQIEENSAKKIEIK</sequence>
<gene>
    <name evidence="4" type="ORF">FJR47_04375</name>
</gene>
<protein>
    <submittedName>
        <fullName evidence="4">Hsp20/alpha crystallin family protein</fullName>
    </submittedName>
</protein>
<proteinExistence type="inferred from homology"/>
<dbReference type="SUPFAM" id="SSF49764">
    <property type="entry name" value="HSP20-like chaperones"/>
    <property type="match status" value="1"/>
</dbReference>
<comment type="similarity">
    <text evidence="1 2">Belongs to the small heat shock protein (HSP20) family.</text>
</comment>
<organism evidence="4 5">
    <name type="scientific">Sulfurimonas xiamenensis</name>
    <dbReference type="NCBI Taxonomy" id="2590021"/>
    <lineage>
        <taxon>Bacteria</taxon>
        <taxon>Pseudomonadati</taxon>
        <taxon>Campylobacterota</taxon>
        <taxon>Epsilonproteobacteria</taxon>
        <taxon>Campylobacterales</taxon>
        <taxon>Sulfurimonadaceae</taxon>
        <taxon>Sulfurimonas</taxon>
    </lineage>
</organism>
<dbReference type="Proteomes" id="UP000326061">
    <property type="component" value="Chromosome"/>
</dbReference>
<accession>A0AAJ4DMM0</accession>
<evidence type="ECO:0000259" key="3">
    <source>
        <dbReference type="PROSITE" id="PS01031"/>
    </source>
</evidence>
<keyword evidence="5" id="KW-1185">Reference proteome</keyword>
<feature type="domain" description="SHSP" evidence="3">
    <location>
        <begin position="36"/>
        <end position="148"/>
    </location>
</feature>
<dbReference type="InterPro" id="IPR002068">
    <property type="entry name" value="A-crystallin/Hsp20_dom"/>
</dbReference>
<evidence type="ECO:0000256" key="2">
    <source>
        <dbReference type="RuleBase" id="RU003616"/>
    </source>
</evidence>
<dbReference type="RefSeq" id="WP_152299243.1">
    <property type="nucleotide sequence ID" value="NZ_CP041166.1"/>
</dbReference>
<dbReference type="KEGG" id="suln:FJR47_04375"/>
<evidence type="ECO:0000256" key="1">
    <source>
        <dbReference type="PROSITE-ProRule" id="PRU00285"/>
    </source>
</evidence>
<dbReference type="AlphaFoldDB" id="A0AAJ4DMM0"/>
<reference evidence="5" key="1">
    <citation type="submission" date="2019-06" db="EMBL/GenBank/DDBJ databases">
        <title>Sulfurimonas gotlandica sp. nov., a chemoautotrophic and psychrotolerant epsilonproteobacterium isolated from a pelagic redoxcline, and an emended description of the genus Sulfurimonas.</title>
        <authorList>
            <person name="Wang S."/>
            <person name="Jiang L."/>
            <person name="Shao Z."/>
        </authorList>
    </citation>
    <scope>NUCLEOTIDE SEQUENCE [LARGE SCALE GENOMIC DNA]</scope>
    <source>
        <strain evidence="5">1-1N</strain>
    </source>
</reference>